<reference evidence="2" key="1">
    <citation type="journal article" date="2015" name="Nature">
        <title>Complex archaea that bridge the gap between prokaryotes and eukaryotes.</title>
        <authorList>
            <person name="Spang A."/>
            <person name="Saw J.H."/>
            <person name="Jorgensen S.L."/>
            <person name="Zaremba-Niedzwiedzka K."/>
            <person name="Martijn J."/>
            <person name="Lind A.E."/>
            <person name="van Eijk R."/>
            <person name="Schleper C."/>
            <person name="Guy L."/>
            <person name="Ettema T.J."/>
        </authorList>
    </citation>
    <scope>NUCLEOTIDE SEQUENCE</scope>
</reference>
<evidence type="ECO:0000313" key="2">
    <source>
        <dbReference type="EMBL" id="KKK80802.1"/>
    </source>
</evidence>
<dbReference type="EMBL" id="LAZR01053413">
    <property type="protein sequence ID" value="KKK80802.1"/>
    <property type="molecule type" value="Genomic_DNA"/>
</dbReference>
<proteinExistence type="predicted"/>
<dbReference type="InterPro" id="IPR004176">
    <property type="entry name" value="Clp_R_N"/>
</dbReference>
<dbReference type="InterPro" id="IPR036628">
    <property type="entry name" value="Clp_N_dom_sf"/>
</dbReference>
<dbReference type="AlphaFoldDB" id="A0A0F8YHB2"/>
<accession>A0A0F8YHB2</accession>
<sequence>MFERFTDRARKVMALANQEAQRFNHEYIGTEHILLGLVKEGSGVGANVLKN</sequence>
<dbReference type="SUPFAM" id="SSF81923">
    <property type="entry name" value="Double Clp-N motif"/>
    <property type="match status" value="1"/>
</dbReference>
<dbReference type="Gene3D" id="1.10.1780.10">
    <property type="entry name" value="Clp, N-terminal domain"/>
    <property type="match status" value="1"/>
</dbReference>
<protein>
    <recommendedName>
        <fullName evidence="1">Clp R domain-containing protein</fullName>
    </recommendedName>
</protein>
<evidence type="ECO:0000259" key="1">
    <source>
        <dbReference type="PROSITE" id="PS51903"/>
    </source>
</evidence>
<feature type="non-terminal residue" evidence="2">
    <location>
        <position position="51"/>
    </location>
</feature>
<dbReference type="Pfam" id="PF02861">
    <property type="entry name" value="Clp_N"/>
    <property type="match status" value="1"/>
</dbReference>
<feature type="domain" description="Clp R" evidence="1">
    <location>
        <begin position="2"/>
        <end position="51"/>
    </location>
</feature>
<dbReference type="PROSITE" id="PS51903">
    <property type="entry name" value="CLP_R"/>
    <property type="match status" value="1"/>
</dbReference>
<comment type="caution">
    <text evidence="2">The sequence shown here is derived from an EMBL/GenBank/DDBJ whole genome shotgun (WGS) entry which is preliminary data.</text>
</comment>
<name>A0A0F8YHB2_9ZZZZ</name>
<gene>
    <name evidence="2" type="ORF">LCGC14_2819880</name>
</gene>
<organism evidence="2">
    <name type="scientific">marine sediment metagenome</name>
    <dbReference type="NCBI Taxonomy" id="412755"/>
    <lineage>
        <taxon>unclassified sequences</taxon>
        <taxon>metagenomes</taxon>
        <taxon>ecological metagenomes</taxon>
    </lineage>
</organism>